<evidence type="ECO:0000256" key="1">
    <source>
        <dbReference type="ARBA" id="ARBA00008903"/>
    </source>
</evidence>
<protein>
    <submittedName>
        <fullName evidence="2">Ornithine cyclodeaminase</fullName>
        <ecNumber evidence="2">4.3.1.12</ecNumber>
    </submittedName>
</protein>
<dbReference type="GO" id="GO:0019752">
    <property type="term" value="P:carboxylic acid metabolic process"/>
    <property type="evidence" value="ECO:0007669"/>
    <property type="project" value="UniProtKB-ARBA"/>
</dbReference>
<keyword evidence="2" id="KW-0456">Lyase</keyword>
<evidence type="ECO:0000313" key="3">
    <source>
        <dbReference type="Proteomes" id="UP000000263"/>
    </source>
</evidence>
<dbReference type="eggNOG" id="COG2423">
    <property type="taxonomic scope" value="Bacteria"/>
</dbReference>
<name>A7NQU8_ROSCS</name>
<dbReference type="InterPro" id="IPR003462">
    <property type="entry name" value="ODC_Mu_crystall"/>
</dbReference>
<dbReference type="AlphaFoldDB" id="A7NQU8"/>
<dbReference type="GO" id="GO:0005737">
    <property type="term" value="C:cytoplasm"/>
    <property type="evidence" value="ECO:0007669"/>
    <property type="project" value="TreeGrafter"/>
</dbReference>
<proteinExistence type="inferred from homology"/>
<reference evidence="2 3" key="1">
    <citation type="submission" date="2007-08" db="EMBL/GenBank/DDBJ databases">
        <title>Complete sequence of Roseiflexus castenholzii DSM 13941.</title>
        <authorList>
            <consortium name="US DOE Joint Genome Institute"/>
            <person name="Copeland A."/>
            <person name="Lucas S."/>
            <person name="Lapidus A."/>
            <person name="Barry K."/>
            <person name="Glavina del Rio T."/>
            <person name="Dalin E."/>
            <person name="Tice H."/>
            <person name="Pitluck S."/>
            <person name="Thompson L.S."/>
            <person name="Brettin T."/>
            <person name="Bruce D."/>
            <person name="Detter J.C."/>
            <person name="Han C."/>
            <person name="Tapia R."/>
            <person name="Schmutz J."/>
            <person name="Larimer F."/>
            <person name="Land M."/>
            <person name="Hauser L."/>
            <person name="Kyrpides N."/>
            <person name="Mikhailova N."/>
            <person name="Bryant D.A."/>
            <person name="Hanada S."/>
            <person name="Tsukatani Y."/>
            <person name="Richardson P."/>
        </authorList>
    </citation>
    <scope>NUCLEOTIDE SEQUENCE [LARGE SCALE GENOMIC DNA]</scope>
    <source>
        <strain evidence="3">DSM 13941 / HLO8</strain>
    </source>
</reference>
<comment type="similarity">
    <text evidence="1">Belongs to the ornithine cyclodeaminase/mu-crystallin family.</text>
</comment>
<dbReference type="Gene3D" id="3.30.1780.10">
    <property type="entry name" value="ornithine cyclodeaminase, domain 1"/>
    <property type="match status" value="1"/>
</dbReference>
<dbReference type="RefSeq" id="WP_012122367.1">
    <property type="nucleotide sequence ID" value="NC_009767.1"/>
</dbReference>
<dbReference type="Proteomes" id="UP000000263">
    <property type="component" value="Chromosome"/>
</dbReference>
<dbReference type="EC" id="4.3.1.12" evidence="2"/>
<accession>A7NQU8</accession>
<dbReference type="Pfam" id="PF02423">
    <property type="entry name" value="OCD_Mu_crystall"/>
    <property type="match status" value="1"/>
</dbReference>
<dbReference type="SUPFAM" id="SSF51735">
    <property type="entry name" value="NAD(P)-binding Rossmann-fold domains"/>
    <property type="match status" value="1"/>
</dbReference>
<dbReference type="HOGENOM" id="CLU_042088_2_1_0"/>
<dbReference type="KEGG" id="rca:Rcas_3909"/>
<organism evidence="2 3">
    <name type="scientific">Roseiflexus castenholzii (strain DSM 13941 / HLO8)</name>
    <dbReference type="NCBI Taxonomy" id="383372"/>
    <lineage>
        <taxon>Bacteria</taxon>
        <taxon>Bacillati</taxon>
        <taxon>Chloroflexota</taxon>
        <taxon>Chloroflexia</taxon>
        <taxon>Chloroflexales</taxon>
        <taxon>Roseiflexineae</taxon>
        <taxon>Roseiflexaceae</taxon>
        <taxon>Roseiflexus</taxon>
    </lineage>
</organism>
<dbReference type="OrthoDB" id="9792005at2"/>
<dbReference type="STRING" id="383372.Rcas_3909"/>
<gene>
    <name evidence="2" type="ordered locus">Rcas_3909</name>
</gene>
<dbReference type="InterPro" id="IPR036291">
    <property type="entry name" value="NAD(P)-bd_dom_sf"/>
</dbReference>
<dbReference type="PANTHER" id="PTHR13812:SF19">
    <property type="entry name" value="KETIMINE REDUCTASE MU-CRYSTALLIN"/>
    <property type="match status" value="1"/>
</dbReference>
<dbReference type="PANTHER" id="PTHR13812">
    <property type="entry name" value="KETIMINE REDUCTASE MU-CRYSTALLIN"/>
    <property type="match status" value="1"/>
</dbReference>
<dbReference type="Gene3D" id="3.40.50.720">
    <property type="entry name" value="NAD(P)-binding Rossmann-like Domain"/>
    <property type="match status" value="1"/>
</dbReference>
<evidence type="ECO:0000313" key="2">
    <source>
        <dbReference type="EMBL" id="ABU59944.1"/>
    </source>
</evidence>
<sequence>MRILSADDVRRAVTMPAAIEAVASAFVQLSSGRAVVPLRAHLQQRAHESHTFVMPALLEESGGLGLKVVSVFPHNAARYALPRIHALVTILDAATGRPAAVLEGSYLTALRTGAASGAATRALARQEARVLVIIGAGVQAYHQVEAVCAVRPIERVIIVNRNRERAERLAAALRERAIVANVEMVASAAAAVPQADVICCATSSPTPVFDDVDLRPGTHINGIGSFTPRMVEVPPETVGRAYVVVDQQTAAWAEAGDLQHARNLGLLDESQTVELGAVLNGRSPARTSDEQITFFKSVGNAVQDIAVAQLALREAERLGLGIEARL</sequence>
<dbReference type="PIRSF" id="PIRSF001439">
    <property type="entry name" value="CryM"/>
    <property type="match status" value="1"/>
</dbReference>
<dbReference type="FunFam" id="3.40.50.720:FF:000311">
    <property type="entry name" value="Ornithine cyclodeaminase"/>
    <property type="match status" value="1"/>
</dbReference>
<dbReference type="EMBL" id="CP000804">
    <property type="protein sequence ID" value="ABU59944.1"/>
    <property type="molecule type" value="Genomic_DNA"/>
</dbReference>
<dbReference type="GO" id="GO:0008473">
    <property type="term" value="F:ornithine cyclodeaminase activity"/>
    <property type="evidence" value="ECO:0007669"/>
    <property type="project" value="UniProtKB-EC"/>
</dbReference>
<keyword evidence="3" id="KW-1185">Reference proteome</keyword>
<dbReference type="GO" id="GO:0016491">
    <property type="term" value="F:oxidoreductase activity"/>
    <property type="evidence" value="ECO:0007669"/>
    <property type="project" value="UniProtKB-ARBA"/>
</dbReference>
<dbReference type="InterPro" id="IPR023401">
    <property type="entry name" value="ODC_N"/>
</dbReference>